<dbReference type="InterPro" id="IPR036291">
    <property type="entry name" value="NAD(P)-bd_dom_sf"/>
</dbReference>
<keyword evidence="4" id="KW-0862">Zinc</keyword>
<evidence type="ECO:0000256" key="5">
    <source>
        <dbReference type="ARBA" id="ARBA00023002"/>
    </source>
</evidence>
<reference evidence="8 9" key="1">
    <citation type="submission" date="2020-05" db="EMBL/GenBank/DDBJ databases">
        <title>Identification and distribution of gene clusters putatively required for synthesis of sphingolipid metabolism inhibitors in phylogenetically diverse species of the filamentous fungus Fusarium.</title>
        <authorList>
            <person name="Kim H.-S."/>
            <person name="Busman M."/>
            <person name="Brown D.W."/>
            <person name="Divon H."/>
            <person name="Uhlig S."/>
            <person name="Proctor R.H."/>
        </authorList>
    </citation>
    <scope>NUCLEOTIDE SEQUENCE [LARGE SCALE GENOMIC DNA]</scope>
    <source>
        <strain evidence="8 9">NRRL 66235</strain>
    </source>
</reference>
<proteinExistence type="inferred from homology"/>
<dbReference type="Proteomes" id="UP000544331">
    <property type="component" value="Unassembled WGS sequence"/>
</dbReference>
<keyword evidence="5" id="KW-0560">Oxidoreductase</keyword>
<feature type="region of interest" description="Disordered" evidence="6">
    <location>
        <begin position="251"/>
        <end position="280"/>
    </location>
</feature>
<name>A0A8H5Z3U9_9HYPO</name>
<dbReference type="GO" id="GO:0003939">
    <property type="term" value="F:L-iditol 2-dehydrogenase (NAD+) activity"/>
    <property type="evidence" value="ECO:0007669"/>
    <property type="project" value="TreeGrafter"/>
</dbReference>
<evidence type="ECO:0000256" key="2">
    <source>
        <dbReference type="ARBA" id="ARBA00008072"/>
    </source>
</evidence>
<keyword evidence="7" id="KW-1133">Transmembrane helix</keyword>
<evidence type="ECO:0000256" key="1">
    <source>
        <dbReference type="ARBA" id="ARBA00001947"/>
    </source>
</evidence>
<comment type="cofactor">
    <cofactor evidence="1">
        <name>Zn(2+)</name>
        <dbReference type="ChEBI" id="CHEBI:29105"/>
    </cofactor>
</comment>
<dbReference type="PANTHER" id="PTHR43161:SF13">
    <property type="entry name" value="D-XYLULOSE REDUCTASE"/>
    <property type="match status" value="1"/>
</dbReference>
<feature type="compositionally biased region" description="Low complexity" evidence="6">
    <location>
        <begin position="251"/>
        <end position="273"/>
    </location>
</feature>
<evidence type="ECO:0000256" key="4">
    <source>
        <dbReference type="ARBA" id="ARBA00022833"/>
    </source>
</evidence>
<keyword evidence="9" id="KW-1185">Reference proteome</keyword>
<evidence type="ECO:0000313" key="8">
    <source>
        <dbReference type="EMBL" id="KAF5722462.1"/>
    </source>
</evidence>
<dbReference type="PANTHER" id="PTHR43161">
    <property type="entry name" value="SORBITOL DEHYDROGENASE"/>
    <property type="match status" value="1"/>
</dbReference>
<dbReference type="GO" id="GO:0046872">
    <property type="term" value="F:metal ion binding"/>
    <property type="evidence" value="ECO:0007669"/>
    <property type="project" value="UniProtKB-KW"/>
</dbReference>
<evidence type="ECO:0000313" key="9">
    <source>
        <dbReference type="Proteomes" id="UP000544331"/>
    </source>
</evidence>
<dbReference type="OrthoDB" id="5104949at2759"/>
<keyword evidence="3" id="KW-0479">Metal-binding</keyword>
<dbReference type="Gene3D" id="3.90.180.10">
    <property type="entry name" value="Medium-chain alcohol dehydrogenases, catalytic domain"/>
    <property type="match status" value="1"/>
</dbReference>
<feature type="transmembrane region" description="Helical" evidence="7">
    <location>
        <begin position="17"/>
        <end position="44"/>
    </location>
</feature>
<gene>
    <name evidence="8" type="ORF">FMUND_2974</name>
</gene>
<sequence length="437" mass="45969">MDVCKVIPMSWLRLGTPLVICGAGPIGLVTLLAAHAAGAAPIVITDSDENRLAKAKSLVPRVRTVLVERGVDAVNLGKKTVPFMHLSSKEIDLRFQYRYHDTYPKAISLVDEGLINLKPFVTHRFKPEDGVEAFAVASNPAARAIKVQIIGDHSLSATMRSPIFLRLAFGLLTASFAIASPCKPTSVATTSAGSSTISTETSSVTSVASSTADESATTSVLSEPSSGTYPSSSAEVSASVTSQISVTTAESSTIEWTTAESTTTTAAASTTETNPEPTFSLFETGQGPVEEDGLHTYDNDGSVAVFDPNPIFGDASVRPYTIDSQGRLVNDQGFFLCGYYIATNANLHSPASVGTCTSSGPKKAFLHCQLSADHTISCSVPGRSCVSNPNGEPLCEETIEPWSVWSVGTVVVGYGLFIGPSDTPDSFDRIGLRAEEA</sequence>
<accession>A0A8H5Z3U9</accession>
<feature type="region of interest" description="Disordered" evidence="6">
    <location>
        <begin position="184"/>
        <end position="234"/>
    </location>
</feature>
<dbReference type="EMBL" id="JAAOAN010000088">
    <property type="protein sequence ID" value="KAF5722462.1"/>
    <property type="molecule type" value="Genomic_DNA"/>
</dbReference>
<evidence type="ECO:0000256" key="6">
    <source>
        <dbReference type="SAM" id="MobiDB-lite"/>
    </source>
</evidence>
<feature type="compositionally biased region" description="Low complexity" evidence="6">
    <location>
        <begin position="185"/>
        <end position="234"/>
    </location>
</feature>
<dbReference type="GO" id="GO:0006062">
    <property type="term" value="P:sorbitol catabolic process"/>
    <property type="evidence" value="ECO:0007669"/>
    <property type="project" value="TreeGrafter"/>
</dbReference>
<evidence type="ECO:0000256" key="7">
    <source>
        <dbReference type="SAM" id="Phobius"/>
    </source>
</evidence>
<dbReference type="AlphaFoldDB" id="A0A8H5Z3U9"/>
<evidence type="ECO:0000256" key="3">
    <source>
        <dbReference type="ARBA" id="ARBA00022723"/>
    </source>
</evidence>
<comment type="caution">
    <text evidence="8">The sequence shown here is derived from an EMBL/GenBank/DDBJ whole genome shotgun (WGS) entry which is preliminary data.</text>
</comment>
<dbReference type="Gene3D" id="3.40.50.720">
    <property type="entry name" value="NAD(P)-binding Rossmann-like Domain"/>
    <property type="match status" value="2"/>
</dbReference>
<organism evidence="8 9">
    <name type="scientific">Fusarium mundagurra</name>
    <dbReference type="NCBI Taxonomy" id="1567541"/>
    <lineage>
        <taxon>Eukaryota</taxon>
        <taxon>Fungi</taxon>
        <taxon>Dikarya</taxon>
        <taxon>Ascomycota</taxon>
        <taxon>Pezizomycotina</taxon>
        <taxon>Sordariomycetes</taxon>
        <taxon>Hypocreomycetidae</taxon>
        <taxon>Hypocreales</taxon>
        <taxon>Nectriaceae</taxon>
        <taxon>Fusarium</taxon>
        <taxon>Fusarium fujikuroi species complex</taxon>
    </lineage>
</organism>
<protein>
    <submittedName>
        <fullName evidence="8">L-arabinitol 4-dehydrogenase</fullName>
    </submittedName>
</protein>
<keyword evidence="7" id="KW-0812">Transmembrane</keyword>
<comment type="similarity">
    <text evidence="2">Belongs to the zinc-containing alcohol dehydrogenase family.</text>
</comment>
<dbReference type="SUPFAM" id="SSF51735">
    <property type="entry name" value="NAD(P)-binding Rossmann-fold domains"/>
    <property type="match status" value="1"/>
</dbReference>
<keyword evidence="7" id="KW-0472">Membrane</keyword>